<dbReference type="Proteomes" id="UP000249377">
    <property type="component" value="Unassembled WGS sequence"/>
</dbReference>
<dbReference type="EMBL" id="QLYR01000011">
    <property type="protein sequence ID" value="RAQ22612.1"/>
    <property type="molecule type" value="Genomic_DNA"/>
</dbReference>
<dbReference type="AlphaFoldDB" id="A0A328UFC4"/>
<evidence type="ECO:0000313" key="3">
    <source>
        <dbReference type="EMBL" id="RAQ22612.1"/>
    </source>
</evidence>
<comment type="caution">
    <text evidence="3">The sequence shown here is derived from an EMBL/GenBank/DDBJ whole genome shotgun (WGS) entry which is preliminary data.</text>
</comment>
<feature type="region of interest" description="Disordered" evidence="1">
    <location>
        <begin position="275"/>
        <end position="322"/>
    </location>
</feature>
<evidence type="ECO:0000256" key="1">
    <source>
        <dbReference type="SAM" id="MobiDB-lite"/>
    </source>
</evidence>
<reference evidence="3 4" key="1">
    <citation type="submission" date="2018-06" db="EMBL/GenBank/DDBJ databases">
        <title>Noncontiguous genome sequence of Ruminococcaceae bacterium ASD2818.</title>
        <authorList>
            <person name="Chaplin A.V."/>
            <person name="Sokolova S.R."/>
            <person name="Kochetkova T.O."/>
            <person name="Goltsov A.Y."/>
            <person name="Trofimov D.Y."/>
            <person name="Efimov B.A."/>
        </authorList>
    </citation>
    <scope>NUCLEOTIDE SEQUENCE [LARGE SCALE GENOMIC DNA]</scope>
    <source>
        <strain evidence="3 4">ASD2818</strain>
    </source>
</reference>
<protein>
    <submittedName>
        <fullName evidence="3">DNA metabolism protein</fullName>
    </submittedName>
</protein>
<dbReference type="Pfam" id="PF13566">
    <property type="entry name" value="DUF4130"/>
    <property type="match status" value="1"/>
</dbReference>
<sequence length="322" mass="37281">MPDRPTVVYRYDGSFEGLLCCVFESYERKEIPADVLPPEEGQTMLFSTREIETVEEKAARVRAAIPQKIGRDAMRLVQDVFLTCLPRKEYHMLIFLRKGFRAGPSITEMLADETVHRLNAAVRYLYNENHLTLEFLRFSDFKGNLAAEIAPNNFVLPLLGQHFCERYPEERFLIYDRTHGAALVYQPYEARIMPVEHFELPGPDAEEQKYRELWRMFYRTVEVEGRHNPKCRMGHMPKRYWRYMTEFSTADQLAAPPPMLPAEREALLRASRAALTAPASHVEPTADFSHNRLPGENKQDGERNQADAKANQCGENHMQASR</sequence>
<evidence type="ECO:0000313" key="4">
    <source>
        <dbReference type="Proteomes" id="UP000249377"/>
    </source>
</evidence>
<proteinExistence type="predicted"/>
<accession>A0A328UFC4</accession>
<keyword evidence="4" id="KW-1185">Reference proteome</keyword>
<dbReference type="NCBIfam" id="TIGR03915">
    <property type="entry name" value="SAM_7_link_chp"/>
    <property type="match status" value="1"/>
</dbReference>
<dbReference type="RefSeq" id="WP_112333523.1">
    <property type="nucleotide sequence ID" value="NZ_QLYR01000011.1"/>
</dbReference>
<dbReference type="InterPro" id="IPR023875">
    <property type="entry name" value="DNA_repair_put"/>
</dbReference>
<feature type="domain" description="DUF4130" evidence="2">
    <location>
        <begin position="88"/>
        <end position="246"/>
    </location>
</feature>
<feature type="compositionally biased region" description="Basic and acidic residues" evidence="1">
    <location>
        <begin position="289"/>
        <end position="306"/>
    </location>
</feature>
<evidence type="ECO:0000259" key="2">
    <source>
        <dbReference type="Pfam" id="PF13566"/>
    </source>
</evidence>
<organism evidence="3 4">
    <name type="scientific">Hydrogeniiclostridium mannosilyticum</name>
    <dbReference type="NCBI Taxonomy" id="2764322"/>
    <lineage>
        <taxon>Bacteria</taxon>
        <taxon>Bacillati</taxon>
        <taxon>Bacillota</taxon>
        <taxon>Clostridia</taxon>
        <taxon>Eubacteriales</taxon>
        <taxon>Acutalibacteraceae</taxon>
        <taxon>Hydrogeniiclostridium</taxon>
    </lineage>
</organism>
<dbReference type="InterPro" id="IPR025404">
    <property type="entry name" value="DUF4130"/>
</dbReference>
<name>A0A328UFC4_9FIRM</name>
<gene>
    <name evidence="3" type="ORF">DPQ25_12575</name>
</gene>